<dbReference type="AlphaFoldDB" id="A0A2M9BWK4"/>
<dbReference type="InterPro" id="IPR036116">
    <property type="entry name" value="FN3_sf"/>
</dbReference>
<name>A0A2M9BWK4_9MICO</name>
<dbReference type="SUPFAM" id="SSF49265">
    <property type="entry name" value="Fibronectin type III"/>
    <property type="match status" value="1"/>
</dbReference>
<evidence type="ECO:0000313" key="2">
    <source>
        <dbReference type="Proteomes" id="UP000230161"/>
    </source>
</evidence>
<organism evidence="1 2">
    <name type="scientific">Compostimonas suwonensis</name>
    <dbReference type="NCBI Taxonomy" id="1048394"/>
    <lineage>
        <taxon>Bacteria</taxon>
        <taxon>Bacillati</taxon>
        <taxon>Actinomycetota</taxon>
        <taxon>Actinomycetes</taxon>
        <taxon>Micrococcales</taxon>
        <taxon>Microbacteriaceae</taxon>
        <taxon>Compostimonas</taxon>
    </lineage>
</organism>
<dbReference type="Proteomes" id="UP000230161">
    <property type="component" value="Unassembled WGS sequence"/>
</dbReference>
<evidence type="ECO:0000313" key="1">
    <source>
        <dbReference type="EMBL" id="PJJ62304.1"/>
    </source>
</evidence>
<evidence type="ECO:0008006" key="3">
    <source>
        <dbReference type="Google" id="ProtNLM"/>
    </source>
</evidence>
<protein>
    <recommendedName>
        <fullName evidence="3">Fibronectin type-III domain-containing protein</fullName>
    </recommendedName>
</protein>
<comment type="caution">
    <text evidence="1">The sequence shown here is derived from an EMBL/GenBank/DDBJ whole genome shotgun (WGS) entry which is preliminary data.</text>
</comment>
<sequence>MILGGSASSSALELNWEVDSFFGDSEAPERVLVSLNGRLFTNLDGDDTTVSIPAAAIGSLGSTVIAVGVSFWWSGSPPEELQSVFTFAIPGANNGGVFPAAPPSLSLVRNVPPTSNGPAVITISWRSNNYNDGNIFWGPTSNPRAFSRSIKPKGEIYSGEFPTDRPLSPGTAYSFRVEVRNTLHSTEWLASTLIVVAAVATPAAASWSVRARLLASGKPLTAGISAFVGPSRSVRTWLRG</sequence>
<reference evidence="1 2" key="1">
    <citation type="submission" date="2017-11" db="EMBL/GenBank/DDBJ databases">
        <title>Genomic Encyclopedia of Archaeal and Bacterial Type Strains, Phase II (KMG-II): From Individual Species to Whole Genera.</title>
        <authorList>
            <person name="Goeker M."/>
        </authorList>
    </citation>
    <scope>NUCLEOTIDE SEQUENCE [LARGE SCALE GENOMIC DNA]</scope>
    <source>
        <strain evidence="1 2">DSM 25625</strain>
    </source>
</reference>
<gene>
    <name evidence="1" type="ORF">CLV54_2103</name>
</gene>
<keyword evidence="2" id="KW-1185">Reference proteome</keyword>
<proteinExistence type="predicted"/>
<accession>A0A2M9BWK4</accession>
<dbReference type="EMBL" id="PGFB01000003">
    <property type="protein sequence ID" value="PJJ62304.1"/>
    <property type="molecule type" value="Genomic_DNA"/>
</dbReference>